<feature type="transmembrane region" description="Helical" evidence="8">
    <location>
        <begin position="163"/>
        <end position="192"/>
    </location>
</feature>
<feature type="transmembrane region" description="Helical" evidence="8">
    <location>
        <begin position="58"/>
        <end position="77"/>
    </location>
</feature>
<keyword evidence="5" id="KW-0067">ATP-binding</keyword>
<evidence type="ECO:0000256" key="2">
    <source>
        <dbReference type="ARBA" id="ARBA00022692"/>
    </source>
</evidence>
<keyword evidence="3" id="KW-0677">Repeat</keyword>
<accession>A0A4P9XFV4</accession>
<dbReference type="Gene3D" id="1.20.1560.10">
    <property type="entry name" value="ABC transporter type 1, transmembrane domain"/>
    <property type="match status" value="1"/>
</dbReference>
<dbReference type="STRING" id="78915.A0A4P9XFV4"/>
<dbReference type="InterPro" id="IPR011527">
    <property type="entry name" value="ABC1_TM_dom"/>
</dbReference>
<dbReference type="SUPFAM" id="SSF52540">
    <property type="entry name" value="P-loop containing nucleoside triphosphate hydrolases"/>
    <property type="match status" value="1"/>
</dbReference>
<dbReference type="SUPFAM" id="SSF90123">
    <property type="entry name" value="ABC transporter transmembrane region"/>
    <property type="match status" value="1"/>
</dbReference>
<evidence type="ECO:0000256" key="6">
    <source>
        <dbReference type="ARBA" id="ARBA00022989"/>
    </source>
</evidence>
<evidence type="ECO:0000256" key="4">
    <source>
        <dbReference type="ARBA" id="ARBA00022741"/>
    </source>
</evidence>
<dbReference type="GO" id="GO:0005524">
    <property type="term" value="F:ATP binding"/>
    <property type="evidence" value="ECO:0007669"/>
    <property type="project" value="UniProtKB-KW"/>
</dbReference>
<evidence type="ECO:0000256" key="7">
    <source>
        <dbReference type="ARBA" id="ARBA00023136"/>
    </source>
</evidence>
<dbReference type="PANTHER" id="PTHR24223:SF353">
    <property type="entry name" value="ABC TRANSPORTER ATP-BINDING PROTEIN_PERMEASE VMR1-RELATED"/>
    <property type="match status" value="1"/>
</dbReference>
<evidence type="ECO:0000313" key="10">
    <source>
        <dbReference type="EMBL" id="RKP04476.1"/>
    </source>
</evidence>
<dbReference type="AlphaFoldDB" id="A0A4P9XFV4"/>
<dbReference type="PROSITE" id="PS50929">
    <property type="entry name" value="ABC_TM1F"/>
    <property type="match status" value="1"/>
</dbReference>
<dbReference type="OrthoDB" id="6500128at2759"/>
<reference evidence="11" key="1">
    <citation type="journal article" date="2018" name="Nat. Microbiol.">
        <title>Leveraging single-cell genomics to expand the fungal tree of life.</title>
        <authorList>
            <person name="Ahrendt S.R."/>
            <person name="Quandt C.A."/>
            <person name="Ciobanu D."/>
            <person name="Clum A."/>
            <person name="Salamov A."/>
            <person name="Andreopoulos B."/>
            <person name="Cheng J.F."/>
            <person name="Woyke T."/>
            <person name="Pelin A."/>
            <person name="Henrissat B."/>
            <person name="Reynolds N.K."/>
            <person name="Benny G.L."/>
            <person name="Smith M.E."/>
            <person name="James T.Y."/>
            <person name="Grigoriev I.V."/>
        </authorList>
    </citation>
    <scope>NUCLEOTIDE SEQUENCE [LARGE SCALE GENOMIC DNA]</scope>
    <source>
        <strain evidence="11">RSA 1356</strain>
    </source>
</reference>
<dbReference type="CDD" id="cd18596">
    <property type="entry name" value="ABC_6TM_VMR1_D1_like"/>
    <property type="match status" value="1"/>
</dbReference>
<protein>
    <submittedName>
        <fullName evidence="10">ABC transporter type 1, transmembrane domain-containing protein</fullName>
    </submittedName>
</protein>
<evidence type="ECO:0000256" key="1">
    <source>
        <dbReference type="ARBA" id="ARBA00022448"/>
    </source>
</evidence>
<name>A0A4P9XFV4_9FUNG</name>
<proteinExistence type="predicted"/>
<dbReference type="PANTHER" id="PTHR24223">
    <property type="entry name" value="ATP-BINDING CASSETTE SUB-FAMILY C"/>
    <property type="match status" value="1"/>
</dbReference>
<feature type="transmembrane region" description="Helical" evidence="8">
    <location>
        <begin position="20"/>
        <end position="37"/>
    </location>
</feature>
<dbReference type="GO" id="GO:0016020">
    <property type="term" value="C:membrane"/>
    <property type="evidence" value="ECO:0007669"/>
    <property type="project" value="InterPro"/>
</dbReference>
<dbReference type="InterPro" id="IPR050173">
    <property type="entry name" value="ABC_transporter_C-like"/>
</dbReference>
<dbReference type="InterPro" id="IPR027417">
    <property type="entry name" value="P-loop_NTPase"/>
</dbReference>
<organism evidence="10 11">
    <name type="scientific">Thamnocephalis sphaerospora</name>
    <dbReference type="NCBI Taxonomy" id="78915"/>
    <lineage>
        <taxon>Eukaryota</taxon>
        <taxon>Fungi</taxon>
        <taxon>Fungi incertae sedis</taxon>
        <taxon>Zoopagomycota</taxon>
        <taxon>Zoopagomycotina</taxon>
        <taxon>Zoopagomycetes</taxon>
        <taxon>Zoopagales</taxon>
        <taxon>Sigmoideomycetaceae</taxon>
        <taxon>Thamnocephalis</taxon>
    </lineage>
</organism>
<keyword evidence="11" id="KW-1185">Reference proteome</keyword>
<sequence length="439" mass="48347">SSLLGSLFATFRADLLRQLLYAFFWSVFMYSPPFFLNRLLSYVADQRSGTLASAHMDAIGLLVGTLLMSACLQQAAFYGQHIAIRARAILSSVVFEKCLRRRACATVPETAERSEPSDDLDDLDDQDDAAVRDSGSITNLLNVDVKNISEALSYTHLFVGSGIQILIALTFLSFLLGWATACGIASMIPVYLASRYVGRNFTQVMARLLKSSDKRLSVVSEVMQTIRIIKLFAWEPQFRERIMAARDAELQVLWRRMMMFIAFMAISMGGPVLIMVVTLGAYTAVFEQPLTASVAFTTVALFNSLRRAVEQVPEMLFWLLQCRVSAGRIEIFLAEEEARRLERGQTADSPSAGPSGKEDALGFEHAQFRWTHAMNVSDDGQLVLCPDTVRRSSISGGFTLSNLNVLFPIGKLSVIAGPTGSGKTSLLMALLGGKQARSF</sequence>
<keyword evidence="2 8" id="KW-0812">Transmembrane</keyword>
<keyword evidence="6 8" id="KW-1133">Transmembrane helix</keyword>
<evidence type="ECO:0000313" key="11">
    <source>
        <dbReference type="Proteomes" id="UP000271241"/>
    </source>
</evidence>
<dbReference type="GO" id="GO:0140359">
    <property type="term" value="F:ABC-type transporter activity"/>
    <property type="evidence" value="ECO:0007669"/>
    <property type="project" value="InterPro"/>
</dbReference>
<feature type="non-terminal residue" evidence="10">
    <location>
        <position position="1"/>
    </location>
</feature>
<evidence type="ECO:0000256" key="3">
    <source>
        <dbReference type="ARBA" id="ARBA00022737"/>
    </source>
</evidence>
<gene>
    <name evidence="10" type="ORF">THASP1DRAFT_21081</name>
</gene>
<keyword evidence="1" id="KW-0813">Transport</keyword>
<dbReference type="Proteomes" id="UP000271241">
    <property type="component" value="Unassembled WGS sequence"/>
</dbReference>
<feature type="transmembrane region" description="Helical" evidence="8">
    <location>
        <begin position="260"/>
        <end position="282"/>
    </location>
</feature>
<evidence type="ECO:0000256" key="8">
    <source>
        <dbReference type="SAM" id="Phobius"/>
    </source>
</evidence>
<keyword evidence="7 8" id="KW-0472">Membrane</keyword>
<dbReference type="EMBL" id="KZ993701">
    <property type="protein sequence ID" value="RKP04476.1"/>
    <property type="molecule type" value="Genomic_DNA"/>
</dbReference>
<evidence type="ECO:0000256" key="5">
    <source>
        <dbReference type="ARBA" id="ARBA00022840"/>
    </source>
</evidence>
<dbReference type="Pfam" id="PF00664">
    <property type="entry name" value="ABC_membrane"/>
    <property type="match status" value="1"/>
</dbReference>
<feature type="domain" description="ABC transmembrane type-1" evidence="9">
    <location>
        <begin position="19"/>
        <end position="316"/>
    </location>
</feature>
<dbReference type="InterPro" id="IPR036640">
    <property type="entry name" value="ABC1_TM_sf"/>
</dbReference>
<keyword evidence="4" id="KW-0547">Nucleotide-binding</keyword>
<dbReference type="Gene3D" id="3.40.50.300">
    <property type="entry name" value="P-loop containing nucleotide triphosphate hydrolases"/>
    <property type="match status" value="1"/>
</dbReference>
<evidence type="ECO:0000259" key="9">
    <source>
        <dbReference type="PROSITE" id="PS50929"/>
    </source>
</evidence>